<dbReference type="GO" id="GO:0008278">
    <property type="term" value="C:cohesin complex"/>
    <property type="evidence" value="ECO:0007669"/>
    <property type="project" value="TreeGrafter"/>
</dbReference>
<comment type="caution">
    <text evidence="6">The sequence shown here is derived from an EMBL/GenBank/DDBJ whole genome shotgun (WGS) entry which is preliminary data.</text>
</comment>
<accession>A0A392M3S7</accession>
<feature type="coiled-coil region" evidence="5">
    <location>
        <begin position="106"/>
        <end position="154"/>
    </location>
</feature>
<evidence type="ECO:0000256" key="1">
    <source>
        <dbReference type="ARBA" id="ARBA00022618"/>
    </source>
</evidence>
<gene>
    <name evidence="6" type="ORF">A2U01_0002838</name>
</gene>
<evidence type="ECO:0000256" key="2">
    <source>
        <dbReference type="ARBA" id="ARBA00022776"/>
    </source>
</evidence>
<keyword evidence="2" id="KW-0498">Mitosis</keyword>
<reference evidence="6 7" key="1">
    <citation type="journal article" date="2018" name="Front. Plant Sci.">
        <title>Red Clover (Trifolium pratense) and Zigzag Clover (T. medium) - A Picture of Genomic Similarities and Differences.</title>
        <authorList>
            <person name="Dluhosova J."/>
            <person name="Istvanek J."/>
            <person name="Nedelnik J."/>
            <person name="Repkova J."/>
        </authorList>
    </citation>
    <scope>NUCLEOTIDE SEQUENCE [LARGE SCALE GENOMIC DNA]</scope>
    <source>
        <strain evidence="7">cv. 10/8</strain>
        <tissue evidence="6">Leaf</tissue>
    </source>
</reference>
<evidence type="ECO:0000313" key="6">
    <source>
        <dbReference type="EMBL" id="MCH82042.1"/>
    </source>
</evidence>
<feature type="coiled-coil region" evidence="5">
    <location>
        <begin position="28"/>
        <end position="55"/>
    </location>
</feature>
<keyword evidence="3" id="KW-0539">Nucleus</keyword>
<dbReference type="PANTHER" id="PTHR18937">
    <property type="entry name" value="STRUCTURAL MAINTENANCE OF CHROMOSOMES SMC FAMILY MEMBER"/>
    <property type="match status" value="1"/>
</dbReference>
<evidence type="ECO:0000313" key="7">
    <source>
        <dbReference type="Proteomes" id="UP000265520"/>
    </source>
</evidence>
<name>A0A392M3S7_9FABA</name>
<keyword evidence="1" id="KW-0132">Cell division</keyword>
<dbReference type="GO" id="GO:0007062">
    <property type="term" value="P:sister chromatid cohesion"/>
    <property type="evidence" value="ECO:0007669"/>
    <property type="project" value="TreeGrafter"/>
</dbReference>
<dbReference type="AlphaFoldDB" id="A0A392M3S7"/>
<dbReference type="EMBL" id="LXQA010003125">
    <property type="protein sequence ID" value="MCH82042.1"/>
    <property type="molecule type" value="Genomic_DNA"/>
</dbReference>
<sequence length="159" mass="18466">GSIEDKLSNFSLEKGTIKEEIKRISPELEKLRDAVEKRNKQLRTLEKRINEITDRIYKDFSKSVGVANIREYEENRLKDAQNVAEERLNLSSQLSKLKYQLEYEQNRDMNSRIQELESSVSALENDLKHVQNKESEAKLAAEKATEEINQLKDEAKGIL</sequence>
<evidence type="ECO:0000256" key="4">
    <source>
        <dbReference type="ARBA" id="ARBA00023306"/>
    </source>
</evidence>
<evidence type="ECO:0000256" key="3">
    <source>
        <dbReference type="ARBA" id="ARBA00023242"/>
    </source>
</evidence>
<dbReference type="PANTHER" id="PTHR18937:SF12">
    <property type="entry name" value="STRUCTURAL MAINTENANCE OF CHROMOSOMES PROTEIN"/>
    <property type="match status" value="1"/>
</dbReference>
<keyword evidence="7" id="KW-1185">Reference proteome</keyword>
<organism evidence="6 7">
    <name type="scientific">Trifolium medium</name>
    <dbReference type="NCBI Taxonomy" id="97028"/>
    <lineage>
        <taxon>Eukaryota</taxon>
        <taxon>Viridiplantae</taxon>
        <taxon>Streptophyta</taxon>
        <taxon>Embryophyta</taxon>
        <taxon>Tracheophyta</taxon>
        <taxon>Spermatophyta</taxon>
        <taxon>Magnoliopsida</taxon>
        <taxon>eudicotyledons</taxon>
        <taxon>Gunneridae</taxon>
        <taxon>Pentapetalae</taxon>
        <taxon>rosids</taxon>
        <taxon>fabids</taxon>
        <taxon>Fabales</taxon>
        <taxon>Fabaceae</taxon>
        <taxon>Papilionoideae</taxon>
        <taxon>50 kb inversion clade</taxon>
        <taxon>NPAAA clade</taxon>
        <taxon>Hologalegina</taxon>
        <taxon>IRL clade</taxon>
        <taxon>Trifolieae</taxon>
        <taxon>Trifolium</taxon>
    </lineage>
</organism>
<dbReference type="GO" id="GO:0051301">
    <property type="term" value="P:cell division"/>
    <property type="evidence" value="ECO:0007669"/>
    <property type="project" value="UniProtKB-KW"/>
</dbReference>
<feature type="non-terminal residue" evidence="6">
    <location>
        <position position="1"/>
    </location>
</feature>
<keyword evidence="5" id="KW-0175">Coiled coil</keyword>
<dbReference type="GO" id="GO:0005634">
    <property type="term" value="C:nucleus"/>
    <property type="evidence" value="ECO:0007669"/>
    <property type="project" value="TreeGrafter"/>
</dbReference>
<proteinExistence type="predicted"/>
<keyword evidence="4" id="KW-0131">Cell cycle</keyword>
<evidence type="ECO:0000256" key="5">
    <source>
        <dbReference type="SAM" id="Coils"/>
    </source>
</evidence>
<dbReference type="GO" id="GO:0003677">
    <property type="term" value="F:DNA binding"/>
    <property type="evidence" value="ECO:0007669"/>
    <property type="project" value="TreeGrafter"/>
</dbReference>
<protein>
    <submittedName>
        <fullName evidence="6">Structural maintenance of chromosomes protein 1-like</fullName>
    </submittedName>
</protein>
<dbReference type="Proteomes" id="UP000265520">
    <property type="component" value="Unassembled WGS sequence"/>
</dbReference>